<comment type="caution">
    <text evidence="15">The sequence shown here is derived from an EMBL/GenBank/DDBJ whole genome shotgun (WGS) entry which is preliminary data.</text>
</comment>
<evidence type="ECO:0000256" key="8">
    <source>
        <dbReference type="ARBA" id="ARBA00022801"/>
    </source>
</evidence>
<dbReference type="GO" id="GO:0046872">
    <property type="term" value="F:metal ion binding"/>
    <property type="evidence" value="ECO:0007669"/>
    <property type="project" value="UniProtKB-KW"/>
</dbReference>
<dbReference type="InterPro" id="IPR050083">
    <property type="entry name" value="HtpX_protease"/>
</dbReference>
<dbReference type="PANTHER" id="PTHR43221">
    <property type="entry name" value="PROTEASE HTPX"/>
    <property type="match status" value="1"/>
</dbReference>
<protein>
    <recommendedName>
        <fullName evidence="14">Peptidase M48 domain-containing protein</fullName>
    </recommendedName>
</protein>
<sequence length="314" mass="34540">MYEHIAKNRAKTVFIIIGFIIFIALVGFAIGYYLDWRYGISNNYSILLMTFALILAVIMSFSSYYYSDRIVLSLTGARPISREENPRVYYMVEGLSIATGIPMPRIYVIGDDGMNAFATGRNPQNGVVVFTRGLLDNLNDEELKGVISHELSHIKNYDILLGTIVVILVGMIAIISNIMLRSLIFGGGARRRSSKGSGGGILSLILIIIGILLILLSPIIATLIRLAINRNREFLADSTGALVSRYPAGLANALKKISMHSEVKTASSATAHLFTANPIGEKSKVMFKSLFNTHPPIEERIRRLENMSLGVGIK</sequence>
<keyword evidence="12 13" id="KW-0472">Membrane</keyword>
<evidence type="ECO:0000256" key="10">
    <source>
        <dbReference type="ARBA" id="ARBA00022989"/>
    </source>
</evidence>
<keyword evidence="10 13" id="KW-1133">Transmembrane helix</keyword>
<reference evidence="15" key="1">
    <citation type="journal article" date="2014" name="Front. Microbiol.">
        <title>High frequency of phylogenetically diverse reductive dehalogenase-homologous genes in deep subseafloor sedimentary metagenomes.</title>
        <authorList>
            <person name="Kawai M."/>
            <person name="Futagami T."/>
            <person name="Toyoda A."/>
            <person name="Takaki Y."/>
            <person name="Nishi S."/>
            <person name="Hori S."/>
            <person name="Arai W."/>
            <person name="Tsubouchi T."/>
            <person name="Morono Y."/>
            <person name="Uchiyama I."/>
            <person name="Ito T."/>
            <person name="Fujiyama A."/>
            <person name="Inagaki F."/>
            <person name="Takami H."/>
        </authorList>
    </citation>
    <scope>NUCLEOTIDE SEQUENCE</scope>
    <source>
        <strain evidence="15">Expedition CK06-06</strain>
    </source>
</reference>
<evidence type="ECO:0000259" key="14">
    <source>
        <dbReference type="Pfam" id="PF01435"/>
    </source>
</evidence>
<evidence type="ECO:0000256" key="6">
    <source>
        <dbReference type="ARBA" id="ARBA00022692"/>
    </source>
</evidence>
<gene>
    <name evidence="15" type="ORF">S06H3_01314</name>
</gene>
<evidence type="ECO:0000256" key="13">
    <source>
        <dbReference type="SAM" id="Phobius"/>
    </source>
</evidence>
<dbReference type="HAMAP" id="MF_00188">
    <property type="entry name" value="Pept_M48_protease_HtpX"/>
    <property type="match status" value="1"/>
</dbReference>
<evidence type="ECO:0000256" key="7">
    <source>
        <dbReference type="ARBA" id="ARBA00022723"/>
    </source>
</evidence>
<keyword evidence="7" id="KW-0479">Metal-binding</keyword>
<keyword evidence="8" id="KW-0378">Hydrolase</keyword>
<dbReference type="CDD" id="cd07340">
    <property type="entry name" value="M48B_Htpx_like"/>
    <property type="match status" value="1"/>
</dbReference>
<proteinExistence type="inferred from homology"/>
<feature type="transmembrane region" description="Helical" evidence="13">
    <location>
        <begin position="159"/>
        <end position="180"/>
    </location>
</feature>
<name>X1LRI6_9ZZZZ</name>
<evidence type="ECO:0000256" key="4">
    <source>
        <dbReference type="ARBA" id="ARBA00022475"/>
    </source>
</evidence>
<dbReference type="PANTHER" id="PTHR43221:SF1">
    <property type="entry name" value="PROTEASE HTPX"/>
    <property type="match status" value="1"/>
</dbReference>
<dbReference type="InterPro" id="IPR001915">
    <property type="entry name" value="Peptidase_M48"/>
</dbReference>
<keyword evidence="4" id="KW-1003">Cell membrane</keyword>
<comment type="similarity">
    <text evidence="3">Belongs to the peptidase M48B family.</text>
</comment>
<evidence type="ECO:0000256" key="9">
    <source>
        <dbReference type="ARBA" id="ARBA00022833"/>
    </source>
</evidence>
<evidence type="ECO:0000256" key="3">
    <source>
        <dbReference type="ARBA" id="ARBA00009779"/>
    </source>
</evidence>
<keyword evidence="11" id="KW-0482">Metalloprotease</keyword>
<dbReference type="InterPro" id="IPR022919">
    <property type="entry name" value="Pept_M48_protease_HtpX"/>
</dbReference>
<feature type="transmembrane region" description="Helical" evidence="13">
    <location>
        <begin position="201"/>
        <end position="228"/>
    </location>
</feature>
<dbReference type="Pfam" id="PF01435">
    <property type="entry name" value="Peptidase_M48"/>
    <property type="match status" value="1"/>
</dbReference>
<dbReference type="AlphaFoldDB" id="X1LRI6"/>
<keyword evidence="6 13" id="KW-0812">Transmembrane</keyword>
<evidence type="ECO:0000256" key="5">
    <source>
        <dbReference type="ARBA" id="ARBA00022670"/>
    </source>
</evidence>
<dbReference type="GO" id="GO:0004222">
    <property type="term" value="F:metalloendopeptidase activity"/>
    <property type="evidence" value="ECO:0007669"/>
    <property type="project" value="InterPro"/>
</dbReference>
<feature type="domain" description="Peptidase M48" evidence="14">
    <location>
        <begin position="84"/>
        <end position="307"/>
    </location>
</feature>
<dbReference type="EMBL" id="BARV01000320">
    <property type="protein sequence ID" value="GAH96768.1"/>
    <property type="molecule type" value="Genomic_DNA"/>
</dbReference>
<keyword evidence="5" id="KW-0645">Protease</keyword>
<feature type="transmembrane region" description="Helical" evidence="13">
    <location>
        <begin position="46"/>
        <end position="67"/>
    </location>
</feature>
<evidence type="ECO:0000256" key="12">
    <source>
        <dbReference type="ARBA" id="ARBA00023136"/>
    </source>
</evidence>
<comment type="subcellular location">
    <subcellularLocation>
        <location evidence="2">Cell membrane</location>
        <topology evidence="2">Multi-pass membrane protein</topology>
    </subcellularLocation>
</comment>
<evidence type="ECO:0000256" key="1">
    <source>
        <dbReference type="ARBA" id="ARBA00001947"/>
    </source>
</evidence>
<organism evidence="15">
    <name type="scientific">marine sediment metagenome</name>
    <dbReference type="NCBI Taxonomy" id="412755"/>
    <lineage>
        <taxon>unclassified sequences</taxon>
        <taxon>metagenomes</taxon>
        <taxon>ecological metagenomes</taxon>
    </lineage>
</organism>
<keyword evidence="9" id="KW-0862">Zinc</keyword>
<comment type="cofactor">
    <cofactor evidence="1">
        <name>Zn(2+)</name>
        <dbReference type="ChEBI" id="CHEBI:29105"/>
    </cofactor>
</comment>
<dbReference type="GO" id="GO:0005886">
    <property type="term" value="C:plasma membrane"/>
    <property type="evidence" value="ECO:0007669"/>
    <property type="project" value="UniProtKB-SubCell"/>
</dbReference>
<accession>X1LRI6</accession>
<dbReference type="Gene3D" id="3.30.2010.10">
    <property type="entry name" value="Metalloproteases ('zincins'), catalytic domain"/>
    <property type="match status" value="1"/>
</dbReference>
<feature type="transmembrane region" description="Helical" evidence="13">
    <location>
        <begin position="12"/>
        <end position="34"/>
    </location>
</feature>
<evidence type="ECO:0000256" key="2">
    <source>
        <dbReference type="ARBA" id="ARBA00004651"/>
    </source>
</evidence>
<feature type="transmembrane region" description="Helical" evidence="13">
    <location>
        <begin position="88"/>
        <end position="107"/>
    </location>
</feature>
<dbReference type="GO" id="GO:0006508">
    <property type="term" value="P:proteolysis"/>
    <property type="evidence" value="ECO:0007669"/>
    <property type="project" value="UniProtKB-KW"/>
</dbReference>
<evidence type="ECO:0000313" key="15">
    <source>
        <dbReference type="EMBL" id="GAH96768.1"/>
    </source>
</evidence>
<evidence type="ECO:0000256" key="11">
    <source>
        <dbReference type="ARBA" id="ARBA00023049"/>
    </source>
</evidence>